<name>A0A4U5P5J9_POPAL</name>
<dbReference type="EMBL" id="RCHU01000767">
    <property type="protein sequence ID" value="TKR91526.1"/>
    <property type="molecule type" value="Genomic_DNA"/>
</dbReference>
<feature type="region of interest" description="Disordered" evidence="1">
    <location>
        <begin position="92"/>
        <end position="129"/>
    </location>
</feature>
<evidence type="ECO:0000256" key="1">
    <source>
        <dbReference type="SAM" id="MobiDB-lite"/>
    </source>
</evidence>
<organism evidence="2">
    <name type="scientific">Populus alba</name>
    <name type="common">White poplar</name>
    <dbReference type="NCBI Taxonomy" id="43335"/>
    <lineage>
        <taxon>Eukaryota</taxon>
        <taxon>Viridiplantae</taxon>
        <taxon>Streptophyta</taxon>
        <taxon>Embryophyta</taxon>
        <taxon>Tracheophyta</taxon>
        <taxon>Spermatophyta</taxon>
        <taxon>Magnoliopsida</taxon>
        <taxon>eudicotyledons</taxon>
        <taxon>Gunneridae</taxon>
        <taxon>Pentapetalae</taxon>
        <taxon>rosids</taxon>
        <taxon>fabids</taxon>
        <taxon>Malpighiales</taxon>
        <taxon>Salicaceae</taxon>
        <taxon>Saliceae</taxon>
        <taxon>Populus</taxon>
    </lineage>
</organism>
<evidence type="ECO:0000313" key="2">
    <source>
        <dbReference type="EMBL" id="TKR91526.1"/>
    </source>
</evidence>
<accession>A0A4U5P5J9</accession>
<proteinExistence type="predicted"/>
<evidence type="ECO:0008006" key="3">
    <source>
        <dbReference type="Google" id="ProtNLM"/>
    </source>
</evidence>
<feature type="compositionally biased region" description="Polar residues" evidence="1">
    <location>
        <begin position="104"/>
        <end position="129"/>
    </location>
</feature>
<comment type="caution">
    <text evidence="2">The sequence shown here is derived from an EMBL/GenBank/DDBJ whole genome shotgun (WGS) entry which is preliminary data.</text>
</comment>
<reference evidence="2" key="1">
    <citation type="submission" date="2018-10" db="EMBL/GenBank/DDBJ databases">
        <title>Population genomic analysis revealed the cold adaptation of white poplar.</title>
        <authorList>
            <person name="Liu Y.-J."/>
        </authorList>
    </citation>
    <scope>NUCLEOTIDE SEQUENCE [LARGE SCALE GENOMIC DNA]</scope>
    <source>
        <strain evidence="2">PAL-ZL1</strain>
    </source>
</reference>
<sequence length="129" mass="14010">MDMFDVLSGGPYYVFGRPLLLKIMPEVFDFDTSDMVWMPVQAKLASESSPPGANPFAPPQVVHVSEGRFDATVELPPRRQYLTRSRVVAPSTFGRSMKPLGMSSHPSKSSSLADSKTQGNTTSTPSSSL</sequence>
<gene>
    <name evidence="2" type="ORF">D5086_0000222180</name>
</gene>
<protein>
    <recommendedName>
        <fullName evidence="3">DUF4283 domain-containing protein</fullName>
    </recommendedName>
</protein>
<dbReference type="AlphaFoldDB" id="A0A4U5P5J9"/>